<dbReference type="GO" id="GO:0003677">
    <property type="term" value="F:DNA binding"/>
    <property type="evidence" value="ECO:0007669"/>
    <property type="project" value="UniProtKB-KW"/>
</dbReference>
<dbReference type="Gene3D" id="1.10.260.40">
    <property type="entry name" value="lambda repressor-like DNA-binding domains"/>
    <property type="match status" value="1"/>
</dbReference>
<dbReference type="CDD" id="cd00093">
    <property type="entry name" value="HTH_XRE"/>
    <property type="match status" value="1"/>
</dbReference>
<dbReference type="InterPro" id="IPR050807">
    <property type="entry name" value="TransReg_Diox_bact_type"/>
</dbReference>
<dbReference type="GO" id="GO:0005829">
    <property type="term" value="C:cytosol"/>
    <property type="evidence" value="ECO:0007669"/>
    <property type="project" value="TreeGrafter"/>
</dbReference>
<evidence type="ECO:0000259" key="2">
    <source>
        <dbReference type="PROSITE" id="PS50943"/>
    </source>
</evidence>
<dbReference type="SUPFAM" id="SSF47413">
    <property type="entry name" value="lambda repressor-like DNA-binding domains"/>
    <property type="match status" value="1"/>
</dbReference>
<dbReference type="InterPro" id="IPR001387">
    <property type="entry name" value="Cro/C1-type_HTH"/>
</dbReference>
<dbReference type="Pfam" id="PF07883">
    <property type="entry name" value="Cupin_2"/>
    <property type="match status" value="1"/>
</dbReference>
<feature type="domain" description="HTH cro/C1-type" evidence="2">
    <location>
        <begin position="16"/>
        <end position="70"/>
    </location>
</feature>
<keyword evidence="4" id="KW-1185">Reference proteome</keyword>
<dbReference type="PANTHER" id="PTHR46797">
    <property type="entry name" value="HTH-TYPE TRANSCRIPTIONAL REGULATOR"/>
    <property type="match status" value="1"/>
</dbReference>
<dbReference type="Gene3D" id="2.60.120.10">
    <property type="entry name" value="Jelly Rolls"/>
    <property type="match status" value="1"/>
</dbReference>
<dbReference type="GO" id="GO:0003700">
    <property type="term" value="F:DNA-binding transcription factor activity"/>
    <property type="evidence" value="ECO:0007669"/>
    <property type="project" value="TreeGrafter"/>
</dbReference>
<dbReference type="InterPro" id="IPR011051">
    <property type="entry name" value="RmlC_Cupin_sf"/>
</dbReference>
<evidence type="ECO:0000313" key="3">
    <source>
        <dbReference type="EMBL" id="NVD39994.1"/>
    </source>
</evidence>
<dbReference type="SMART" id="SM00530">
    <property type="entry name" value="HTH_XRE"/>
    <property type="match status" value="1"/>
</dbReference>
<dbReference type="PANTHER" id="PTHR46797:SF25">
    <property type="entry name" value="TRANSCRIPTIONAL REGULATOR"/>
    <property type="match status" value="1"/>
</dbReference>
<dbReference type="PROSITE" id="PS50943">
    <property type="entry name" value="HTH_CROC1"/>
    <property type="match status" value="1"/>
</dbReference>
<dbReference type="AlphaFoldDB" id="A0A7Y6Q6J1"/>
<dbReference type="Proteomes" id="UP000520198">
    <property type="component" value="Unassembled WGS sequence"/>
</dbReference>
<dbReference type="InterPro" id="IPR013096">
    <property type="entry name" value="Cupin_2"/>
</dbReference>
<reference evidence="3 4" key="1">
    <citation type="submission" date="2020-06" db="EMBL/GenBank/DDBJ databases">
        <authorList>
            <person name="Grouzdev D.S."/>
        </authorList>
    </citation>
    <scope>NUCLEOTIDE SEQUENCE [LARGE SCALE GENOMIC DNA]</scope>
    <source>
        <strain evidence="3 4">HO-A22</strain>
    </source>
</reference>
<keyword evidence="1" id="KW-0238">DNA-binding</keyword>
<dbReference type="InterPro" id="IPR014710">
    <property type="entry name" value="RmlC-like_jellyroll"/>
</dbReference>
<comment type="caution">
    <text evidence="3">The sequence shown here is derived from an EMBL/GenBank/DDBJ whole genome shotgun (WGS) entry which is preliminary data.</text>
</comment>
<dbReference type="InterPro" id="IPR010982">
    <property type="entry name" value="Lambda_DNA-bd_dom_sf"/>
</dbReference>
<organism evidence="3 4">
    <name type="scientific">Ensifer oleiphilus</name>
    <dbReference type="NCBI Taxonomy" id="2742698"/>
    <lineage>
        <taxon>Bacteria</taxon>
        <taxon>Pseudomonadati</taxon>
        <taxon>Pseudomonadota</taxon>
        <taxon>Alphaproteobacteria</taxon>
        <taxon>Hyphomicrobiales</taxon>
        <taxon>Rhizobiaceae</taxon>
        <taxon>Sinorhizobium/Ensifer group</taxon>
        <taxon>Ensifer</taxon>
    </lineage>
</organism>
<sequence>MSVDQINGSVGLTERLRRRRKELKLTLKDVAEKSGLSFSFISQIERGLTMPSLTSLLALSRALDSSINQFLEQPVGGAADTRHNKRVPYAIGPNSATYERLSTKFPGSVLSSALITEPPGRRTEPMSHEGEEFIFMVEGALTVEIEGNVYVLEQGDSLHYASTRTHTTWNHTDRIAVMLHTCTMEYFGDDPEDAPHIETET</sequence>
<accession>A0A7Y6Q6J1</accession>
<dbReference type="CDD" id="cd02209">
    <property type="entry name" value="cupin_XRE_C"/>
    <property type="match status" value="1"/>
</dbReference>
<protein>
    <submittedName>
        <fullName evidence="3">Cupin domain-containing protein</fullName>
    </submittedName>
</protein>
<proteinExistence type="predicted"/>
<dbReference type="Pfam" id="PF01381">
    <property type="entry name" value="HTH_3"/>
    <property type="match status" value="1"/>
</dbReference>
<name>A0A7Y6Q6J1_9HYPH</name>
<gene>
    <name evidence="3" type="ORF">HT585_14100</name>
</gene>
<evidence type="ECO:0000313" key="4">
    <source>
        <dbReference type="Proteomes" id="UP000520198"/>
    </source>
</evidence>
<dbReference type="EMBL" id="JABWDU010000003">
    <property type="protein sequence ID" value="NVD39994.1"/>
    <property type="molecule type" value="Genomic_DNA"/>
</dbReference>
<dbReference type="SUPFAM" id="SSF51182">
    <property type="entry name" value="RmlC-like cupins"/>
    <property type="match status" value="1"/>
</dbReference>
<evidence type="ECO:0000256" key="1">
    <source>
        <dbReference type="ARBA" id="ARBA00023125"/>
    </source>
</evidence>